<dbReference type="EMBL" id="JAUIQD010000006">
    <property type="protein sequence ID" value="KAK3345908.1"/>
    <property type="molecule type" value="Genomic_DNA"/>
</dbReference>
<dbReference type="PRINTS" id="PR00622">
    <property type="entry name" value="HISTONEH3"/>
</dbReference>
<evidence type="ECO:0000256" key="4">
    <source>
        <dbReference type="SAM" id="MobiDB-lite"/>
    </source>
</evidence>
<reference evidence="6" key="2">
    <citation type="submission" date="2023-06" db="EMBL/GenBank/DDBJ databases">
        <authorList>
            <consortium name="Lawrence Berkeley National Laboratory"/>
            <person name="Haridas S."/>
            <person name="Hensen N."/>
            <person name="Bonometti L."/>
            <person name="Westerberg I."/>
            <person name="Brannstrom I.O."/>
            <person name="Guillou S."/>
            <person name="Cros-Aarteil S."/>
            <person name="Calhoun S."/>
            <person name="Kuo A."/>
            <person name="Mondo S."/>
            <person name="Pangilinan J."/>
            <person name="Riley R."/>
            <person name="Labutti K."/>
            <person name="Andreopoulos B."/>
            <person name="Lipzen A."/>
            <person name="Chen C."/>
            <person name="Yanf M."/>
            <person name="Daum C."/>
            <person name="Ng V."/>
            <person name="Clum A."/>
            <person name="Steindorff A."/>
            <person name="Ohm R."/>
            <person name="Martin F."/>
            <person name="Silar P."/>
            <person name="Natvig D."/>
            <person name="Lalanne C."/>
            <person name="Gautier V."/>
            <person name="Ament-Velasquez S.L."/>
            <person name="Kruys A."/>
            <person name="Hutchinson M.I."/>
            <person name="Powell A.J."/>
            <person name="Barry K."/>
            <person name="Miller A.N."/>
            <person name="Grigoriev I.V."/>
            <person name="Debuchy R."/>
            <person name="Gladieux P."/>
            <person name="Thoren M.H."/>
            <person name="Johannesson H."/>
        </authorList>
    </citation>
    <scope>NUCLEOTIDE SEQUENCE</scope>
    <source>
        <strain evidence="6">CBS 955.72</strain>
    </source>
</reference>
<protein>
    <recommendedName>
        <fullName evidence="5">VWFA domain-containing protein</fullName>
    </recommendedName>
</protein>
<keyword evidence="3" id="KW-0238">DNA-binding</keyword>
<dbReference type="PANTHER" id="PTHR45737:SF6">
    <property type="entry name" value="VON WILLEBRAND FACTOR A DOMAIN-CONTAINING PROTEIN 5A"/>
    <property type="match status" value="1"/>
</dbReference>
<proteinExistence type="predicted"/>
<feature type="domain" description="VWFA" evidence="5">
    <location>
        <begin position="207"/>
        <end position="394"/>
    </location>
</feature>
<comment type="caution">
    <text evidence="6">The sequence shown here is derived from an EMBL/GenBank/DDBJ whole genome shotgun (WGS) entry which is preliminary data.</text>
</comment>
<dbReference type="GO" id="GO:0003677">
    <property type="term" value="F:DNA binding"/>
    <property type="evidence" value="ECO:0007669"/>
    <property type="project" value="InterPro"/>
</dbReference>
<sequence length="785" mass="83432">MGKIVNFINTDTNRAIPELRYTFPLYDSVSVIGFAAVDRSKTAGLLEQLPDASNVFTTTIGNVPAAAEIKVDIIYLGELKYDAETDGIRFTIPTSIAPRYGSYLGEMATSTNTDNSGGIQLPTHPVAVSIGNTSAGAASGAEMSLQKASATLSLDTTFLGDDFVLHAVTTNISNPVAVLETYPTIPNQRALIATLVPKINLPLSKPEIVFLCDRSGSMSGSNVTNMVAALQVFLKSLPVGVKFNICSFGSYYELLFPKGSRSYNATNLKAVSDYVSGFSANFGGTEMYAPLEDIFKRRYKDMNLESNGGIRVFTLGIGSSVSYALIEGVARAGYAFSQVVGYGEKMNSKVVRMLKASLSPYVKDYTLEVKYEKPAAPTEDEDDFEVIEKVMDALDIDVEEPEPEPKADTKKTISLFNTSADLSVQITDPSADALADGKYSHVPPVTEPTLLTPKSVVLRGTSPAGPLELEIPVTLAARKVTNELEEGRGWLNHARQSADGPDKGKLLKDTFEGRFSDMVEREAVRLGVAYQVGGRWCSFVALEQDHDNEASDPGVASGLEMNKPEKRSNTVATPAPGSSRRGSRTRQTARKSTGGAVPRMQLASQAARKSALSTGPPPAFGAPAARMSSSVKPSAFGAPAAPMPSPRFVSNHSASDESKEADSGFAATCPQTPEQVLELIVERQAFDGAWQWDGGALVRGLGLDAAGVSAKVTALVGKSVSGVQVLDIAATAAVLAYLEAKLAGKKDEWEMMAEKASGWLEEALKVAGFVGGVEAFVAEFGALVM</sequence>
<dbReference type="Pfam" id="PF13768">
    <property type="entry name" value="VWA_3"/>
    <property type="match status" value="1"/>
</dbReference>
<evidence type="ECO:0000313" key="7">
    <source>
        <dbReference type="Proteomes" id="UP001275084"/>
    </source>
</evidence>
<evidence type="ECO:0000256" key="1">
    <source>
        <dbReference type="ARBA" id="ARBA00004286"/>
    </source>
</evidence>
<reference evidence="6" key="1">
    <citation type="journal article" date="2023" name="Mol. Phylogenet. Evol.">
        <title>Genome-scale phylogeny and comparative genomics of the fungal order Sordariales.</title>
        <authorList>
            <person name="Hensen N."/>
            <person name="Bonometti L."/>
            <person name="Westerberg I."/>
            <person name="Brannstrom I.O."/>
            <person name="Guillou S."/>
            <person name="Cros-Aarteil S."/>
            <person name="Calhoun S."/>
            <person name="Haridas S."/>
            <person name="Kuo A."/>
            <person name="Mondo S."/>
            <person name="Pangilinan J."/>
            <person name="Riley R."/>
            <person name="LaButti K."/>
            <person name="Andreopoulos B."/>
            <person name="Lipzen A."/>
            <person name="Chen C."/>
            <person name="Yan M."/>
            <person name="Daum C."/>
            <person name="Ng V."/>
            <person name="Clum A."/>
            <person name="Steindorff A."/>
            <person name="Ohm R.A."/>
            <person name="Martin F."/>
            <person name="Silar P."/>
            <person name="Natvig D.O."/>
            <person name="Lalanne C."/>
            <person name="Gautier V."/>
            <person name="Ament-Velasquez S.L."/>
            <person name="Kruys A."/>
            <person name="Hutchinson M.I."/>
            <person name="Powell A.J."/>
            <person name="Barry K."/>
            <person name="Miller A.N."/>
            <person name="Grigoriev I.V."/>
            <person name="Debuchy R."/>
            <person name="Gladieux P."/>
            <person name="Hiltunen Thoren M."/>
            <person name="Johannesson H."/>
        </authorList>
    </citation>
    <scope>NUCLEOTIDE SEQUENCE</scope>
    <source>
        <strain evidence="6">CBS 955.72</strain>
    </source>
</reference>
<dbReference type="Gene3D" id="3.40.50.410">
    <property type="entry name" value="von Willebrand factor, type A domain"/>
    <property type="match status" value="1"/>
</dbReference>
<dbReference type="SUPFAM" id="SSF53300">
    <property type="entry name" value="vWA-like"/>
    <property type="match status" value="1"/>
</dbReference>
<comment type="subcellular location">
    <subcellularLocation>
        <location evidence="1">Chromosome</location>
    </subcellularLocation>
</comment>
<dbReference type="GO" id="GO:0000786">
    <property type="term" value="C:nucleosome"/>
    <property type="evidence" value="ECO:0007669"/>
    <property type="project" value="UniProtKB-KW"/>
</dbReference>
<keyword evidence="7" id="KW-1185">Reference proteome</keyword>
<gene>
    <name evidence="6" type="ORF">B0T25DRAFT_592311</name>
</gene>
<feature type="region of interest" description="Disordered" evidence="4">
    <location>
        <begin position="548"/>
        <end position="667"/>
    </location>
</feature>
<accession>A0AAJ0HAB6</accession>
<name>A0AAJ0HAB6_9PEZI</name>
<dbReference type="Proteomes" id="UP001275084">
    <property type="component" value="Unassembled WGS sequence"/>
</dbReference>
<keyword evidence="2" id="KW-0158">Chromosome</keyword>
<dbReference type="PANTHER" id="PTHR45737">
    <property type="entry name" value="VON WILLEBRAND FACTOR A DOMAIN-CONTAINING PROTEIN 5A"/>
    <property type="match status" value="1"/>
</dbReference>
<dbReference type="InterPro" id="IPR000164">
    <property type="entry name" value="Histone_H3/CENP-A"/>
</dbReference>
<dbReference type="PROSITE" id="PS50234">
    <property type="entry name" value="VWFA"/>
    <property type="match status" value="1"/>
</dbReference>
<evidence type="ECO:0000256" key="3">
    <source>
        <dbReference type="ARBA" id="ARBA00023269"/>
    </source>
</evidence>
<dbReference type="AlphaFoldDB" id="A0AAJ0HAB6"/>
<dbReference type="InterPro" id="IPR036465">
    <property type="entry name" value="vWFA_dom_sf"/>
</dbReference>
<dbReference type="InterPro" id="IPR002035">
    <property type="entry name" value="VWF_A"/>
</dbReference>
<keyword evidence="3" id="KW-0544">Nucleosome core</keyword>
<evidence type="ECO:0000256" key="2">
    <source>
        <dbReference type="ARBA" id="ARBA00022454"/>
    </source>
</evidence>
<organism evidence="6 7">
    <name type="scientific">Lasiosphaeria hispida</name>
    <dbReference type="NCBI Taxonomy" id="260671"/>
    <lineage>
        <taxon>Eukaryota</taxon>
        <taxon>Fungi</taxon>
        <taxon>Dikarya</taxon>
        <taxon>Ascomycota</taxon>
        <taxon>Pezizomycotina</taxon>
        <taxon>Sordariomycetes</taxon>
        <taxon>Sordariomycetidae</taxon>
        <taxon>Sordariales</taxon>
        <taxon>Lasiosphaeriaceae</taxon>
        <taxon>Lasiosphaeria</taxon>
    </lineage>
</organism>
<evidence type="ECO:0000259" key="5">
    <source>
        <dbReference type="PROSITE" id="PS50234"/>
    </source>
</evidence>
<evidence type="ECO:0000313" key="6">
    <source>
        <dbReference type="EMBL" id="KAK3345908.1"/>
    </source>
</evidence>
<dbReference type="GO" id="GO:0030527">
    <property type="term" value="F:structural constituent of chromatin"/>
    <property type="evidence" value="ECO:0007669"/>
    <property type="project" value="InterPro"/>
</dbReference>